<sequence length="159" mass="17585">MWTRRFSTLLCLSWVIAMAGCYSSQDKWTAMRPKVYKTNGVVRMDGKPLPEAIVVFSPVGGKVSGTAITDEAGHYQMTTFEDHDGVTEGEFQVSVEKIDWIPVGPEKAESADGGNYRRPLKEVRQTPKVYSQLEKSGLTAMVSPDGPNTFDFDLDSKAD</sequence>
<feature type="region of interest" description="Disordered" evidence="1">
    <location>
        <begin position="140"/>
        <end position="159"/>
    </location>
</feature>
<evidence type="ECO:0000256" key="1">
    <source>
        <dbReference type="SAM" id="MobiDB-lite"/>
    </source>
</evidence>
<evidence type="ECO:0000313" key="3">
    <source>
        <dbReference type="EMBL" id="MBA2114161.1"/>
    </source>
</evidence>
<dbReference type="SUPFAM" id="SSF49478">
    <property type="entry name" value="Cna protein B-type domain"/>
    <property type="match status" value="1"/>
</dbReference>
<reference evidence="3 4" key="1">
    <citation type="submission" date="2020-05" db="EMBL/GenBank/DDBJ databases">
        <title>Bremerella alba sp. nov., a novel planctomycete isolated from the surface of the macroalga Fucus spiralis.</title>
        <authorList>
            <person name="Godinho O."/>
            <person name="Botelho R."/>
            <person name="Albuquerque L."/>
            <person name="Wiegand S."/>
            <person name="Da Costa M.S."/>
            <person name="Lobo-Da-Cunha A."/>
            <person name="Jogler C."/>
            <person name="Lage O.M."/>
        </authorList>
    </citation>
    <scope>NUCLEOTIDE SEQUENCE [LARGE SCALE GENOMIC DNA]</scope>
    <source>
        <strain evidence="3 4">FF15</strain>
    </source>
</reference>
<keyword evidence="4" id="KW-1185">Reference proteome</keyword>
<keyword evidence="2" id="KW-0732">Signal</keyword>
<proteinExistence type="predicted"/>
<protein>
    <recommendedName>
        <fullName evidence="5">Carboxypeptidase regulatory-like domain-containing protein</fullName>
    </recommendedName>
</protein>
<dbReference type="RefSeq" id="WP_207395640.1">
    <property type="nucleotide sequence ID" value="NZ_JABRWO010000003.1"/>
</dbReference>
<dbReference type="AlphaFoldDB" id="A0A7V8V3L9"/>
<gene>
    <name evidence="3" type="ORF">HOV93_13170</name>
</gene>
<organism evidence="3 4">
    <name type="scientific">Bremerella alba</name>
    <dbReference type="NCBI Taxonomy" id="980252"/>
    <lineage>
        <taxon>Bacteria</taxon>
        <taxon>Pseudomonadati</taxon>
        <taxon>Planctomycetota</taxon>
        <taxon>Planctomycetia</taxon>
        <taxon>Pirellulales</taxon>
        <taxon>Pirellulaceae</taxon>
        <taxon>Bremerella</taxon>
    </lineage>
</organism>
<evidence type="ECO:0008006" key="5">
    <source>
        <dbReference type="Google" id="ProtNLM"/>
    </source>
</evidence>
<dbReference type="Proteomes" id="UP000551616">
    <property type="component" value="Unassembled WGS sequence"/>
</dbReference>
<feature type="signal peptide" evidence="2">
    <location>
        <begin position="1"/>
        <end position="19"/>
    </location>
</feature>
<accession>A0A7V8V3L9</accession>
<comment type="caution">
    <text evidence="3">The sequence shown here is derived from an EMBL/GenBank/DDBJ whole genome shotgun (WGS) entry which is preliminary data.</text>
</comment>
<name>A0A7V8V3L9_9BACT</name>
<dbReference type="EMBL" id="JABRWO010000003">
    <property type="protein sequence ID" value="MBA2114161.1"/>
    <property type="molecule type" value="Genomic_DNA"/>
</dbReference>
<evidence type="ECO:0000256" key="2">
    <source>
        <dbReference type="SAM" id="SignalP"/>
    </source>
</evidence>
<dbReference type="PROSITE" id="PS51257">
    <property type="entry name" value="PROKAR_LIPOPROTEIN"/>
    <property type="match status" value="1"/>
</dbReference>
<evidence type="ECO:0000313" key="4">
    <source>
        <dbReference type="Proteomes" id="UP000551616"/>
    </source>
</evidence>
<feature type="chain" id="PRO_5031444100" description="Carboxypeptidase regulatory-like domain-containing protein" evidence="2">
    <location>
        <begin position="20"/>
        <end position="159"/>
    </location>
</feature>